<gene>
    <name evidence="1" type="ORF">CTI12_AA087920</name>
</gene>
<evidence type="ECO:0000313" key="1">
    <source>
        <dbReference type="EMBL" id="PWA91565.1"/>
    </source>
</evidence>
<keyword evidence="2" id="KW-1185">Reference proteome</keyword>
<accession>A0A2U1Q0R9</accession>
<proteinExistence type="predicted"/>
<name>A0A2U1Q0R9_ARTAN</name>
<organism evidence="1 2">
    <name type="scientific">Artemisia annua</name>
    <name type="common">Sweet wormwood</name>
    <dbReference type="NCBI Taxonomy" id="35608"/>
    <lineage>
        <taxon>Eukaryota</taxon>
        <taxon>Viridiplantae</taxon>
        <taxon>Streptophyta</taxon>
        <taxon>Embryophyta</taxon>
        <taxon>Tracheophyta</taxon>
        <taxon>Spermatophyta</taxon>
        <taxon>Magnoliopsida</taxon>
        <taxon>eudicotyledons</taxon>
        <taxon>Gunneridae</taxon>
        <taxon>Pentapetalae</taxon>
        <taxon>asterids</taxon>
        <taxon>campanulids</taxon>
        <taxon>Asterales</taxon>
        <taxon>Asteraceae</taxon>
        <taxon>Asteroideae</taxon>
        <taxon>Anthemideae</taxon>
        <taxon>Artemisiinae</taxon>
        <taxon>Artemisia</taxon>
    </lineage>
</organism>
<protein>
    <submittedName>
        <fullName evidence="1">Uncharacterized protein</fullName>
    </submittedName>
</protein>
<sequence length="85" mass="9614">MDDSVPKTLNKFSLCSKDHANMSLTIVNARVEQVSLQKVDKDNFTTSGCYSRDFKDEAVDLQIQAHDPCFKYASLVGMPWEVKVQ</sequence>
<reference evidence="1 2" key="1">
    <citation type="journal article" date="2018" name="Mol. Plant">
        <title>The genome of Artemisia annua provides insight into the evolution of Asteraceae family and artemisinin biosynthesis.</title>
        <authorList>
            <person name="Shen Q."/>
            <person name="Zhang L."/>
            <person name="Liao Z."/>
            <person name="Wang S."/>
            <person name="Yan T."/>
            <person name="Shi P."/>
            <person name="Liu M."/>
            <person name="Fu X."/>
            <person name="Pan Q."/>
            <person name="Wang Y."/>
            <person name="Lv Z."/>
            <person name="Lu X."/>
            <person name="Zhang F."/>
            <person name="Jiang W."/>
            <person name="Ma Y."/>
            <person name="Chen M."/>
            <person name="Hao X."/>
            <person name="Li L."/>
            <person name="Tang Y."/>
            <person name="Lv G."/>
            <person name="Zhou Y."/>
            <person name="Sun X."/>
            <person name="Brodelius P.E."/>
            <person name="Rose J.K.C."/>
            <person name="Tang K."/>
        </authorList>
    </citation>
    <scope>NUCLEOTIDE SEQUENCE [LARGE SCALE GENOMIC DNA]</scope>
    <source>
        <strain evidence="2">cv. Huhao1</strain>
        <tissue evidence="1">Leaf</tissue>
    </source>
</reference>
<dbReference type="Proteomes" id="UP000245207">
    <property type="component" value="Unassembled WGS sequence"/>
</dbReference>
<evidence type="ECO:0000313" key="2">
    <source>
        <dbReference type="Proteomes" id="UP000245207"/>
    </source>
</evidence>
<dbReference type="EMBL" id="PKPP01000535">
    <property type="protein sequence ID" value="PWA91565.1"/>
    <property type="molecule type" value="Genomic_DNA"/>
</dbReference>
<comment type="caution">
    <text evidence="1">The sequence shown here is derived from an EMBL/GenBank/DDBJ whole genome shotgun (WGS) entry which is preliminary data.</text>
</comment>
<dbReference type="AlphaFoldDB" id="A0A2U1Q0R9"/>